<accession>A0A4Z0LYS4</accession>
<dbReference type="OrthoDB" id="9800607at2"/>
<reference evidence="2 3" key="1">
    <citation type="submission" date="2019-04" db="EMBL/GenBank/DDBJ databases">
        <title>Taxonomy of novel Haliea sp. from mangrove soil of West Coast of India.</title>
        <authorList>
            <person name="Verma A."/>
            <person name="Kumar P."/>
            <person name="Krishnamurthi S."/>
        </authorList>
    </citation>
    <scope>NUCLEOTIDE SEQUENCE [LARGE SCALE GENOMIC DNA]</scope>
    <source>
        <strain evidence="2 3">SAOS-164</strain>
    </source>
</reference>
<dbReference type="InterPro" id="IPR036866">
    <property type="entry name" value="RibonucZ/Hydroxyglut_hydro"/>
</dbReference>
<feature type="domain" description="Metallo-beta-lactamase" evidence="1">
    <location>
        <begin position="40"/>
        <end position="236"/>
    </location>
</feature>
<evidence type="ECO:0000259" key="1">
    <source>
        <dbReference type="SMART" id="SM00849"/>
    </source>
</evidence>
<protein>
    <submittedName>
        <fullName evidence="2">MBL fold metallo-hydrolase</fullName>
    </submittedName>
</protein>
<proteinExistence type="predicted"/>
<dbReference type="SMART" id="SM00849">
    <property type="entry name" value="Lactamase_B"/>
    <property type="match status" value="1"/>
</dbReference>
<dbReference type="AlphaFoldDB" id="A0A4Z0LYS4"/>
<dbReference type="EMBL" id="SRLE01000010">
    <property type="protein sequence ID" value="TGD72317.1"/>
    <property type="molecule type" value="Genomic_DNA"/>
</dbReference>
<dbReference type="InterPro" id="IPR045761">
    <property type="entry name" value="ODP_dom"/>
</dbReference>
<dbReference type="RefSeq" id="WP_135445433.1">
    <property type="nucleotide sequence ID" value="NZ_SRLE01000010.1"/>
</dbReference>
<dbReference type="Pfam" id="PF19583">
    <property type="entry name" value="ODP"/>
    <property type="match status" value="1"/>
</dbReference>
<organism evidence="2 3">
    <name type="scientific">Mangrovimicrobium sediminis</name>
    <dbReference type="NCBI Taxonomy" id="2562682"/>
    <lineage>
        <taxon>Bacteria</taxon>
        <taxon>Pseudomonadati</taxon>
        <taxon>Pseudomonadota</taxon>
        <taxon>Gammaproteobacteria</taxon>
        <taxon>Cellvibrionales</taxon>
        <taxon>Halieaceae</taxon>
        <taxon>Mangrovimicrobium</taxon>
    </lineage>
</organism>
<evidence type="ECO:0000313" key="3">
    <source>
        <dbReference type="Proteomes" id="UP000298050"/>
    </source>
</evidence>
<comment type="caution">
    <text evidence="2">The sequence shown here is derived from an EMBL/GenBank/DDBJ whole genome shotgun (WGS) entry which is preliminary data.</text>
</comment>
<name>A0A4Z0LYS4_9GAMM</name>
<keyword evidence="3" id="KW-1185">Reference proteome</keyword>
<dbReference type="SUPFAM" id="SSF56281">
    <property type="entry name" value="Metallo-hydrolase/oxidoreductase"/>
    <property type="match status" value="1"/>
</dbReference>
<dbReference type="GO" id="GO:0016787">
    <property type="term" value="F:hydrolase activity"/>
    <property type="evidence" value="ECO:0007669"/>
    <property type="project" value="UniProtKB-KW"/>
</dbReference>
<keyword evidence="2" id="KW-0378">Hydrolase</keyword>
<sequence>MSLFATPDDDLPPVRQAPLEIAESVWVIRGIYRTSAMSTNLNAMVIGGREPMLVDTGMGVLRESWLEDVFSLVEPEAVRWIFVTHDDFDHTGNLMEALARCPNARLIVNRASSWRTCASFGIPESRVHTVTEGETFELGGRRLQALRPPVFDSPYTLGMLDLQTRAYYASDAFCTPMPVEPVDRVDEMPEVFWTQGMAKYHQNSLCPWIALVDMEKFRPQVERLSALDLQVIAGAHTPVIPHDCVNDALAMMAALPETAPASLHLEGVGAALPESGGPRD</sequence>
<dbReference type="PANTHER" id="PTHR43717">
    <property type="entry name" value="ANAEROBIC NITRIC OXIDE REDUCTASE FLAVORUBREDOXIN"/>
    <property type="match status" value="1"/>
</dbReference>
<dbReference type="Proteomes" id="UP000298050">
    <property type="component" value="Unassembled WGS sequence"/>
</dbReference>
<dbReference type="PANTHER" id="PTHR43717:SF1">
    <property type="entry name" value="ANAEROBIC NITRIC OXIDE REDUCTASE FLAVORUBREDOXIN"/>
    <property type="match status" value="1"/>
</dbReference>
<dbReference type="InterPro" id="IPR001279">
    <property type="entry name" value="Metallo-B-lactamas"/>
</dbReference>
<gene>
    <name evidence="2" type="ORF">E4634_15240</name>
</gene>
<evidence type="ECO:0000313" key="2">
    <source>
        <dbReference type="EMBL" id="TGD72317.1"/>
    </source>
</evidence>
<dbReference type="Gene3D" id="3.60.15.10">
    <property type="entry name" value="Ribonuclease Z/Hydroxyacylglutathione hydrolase-like"/>
    <property type="match status" value="1"/>
</dbReference>